<dbReference type="PANTHER" id="PTHR21016:SF7">
    <property type="entry name" value="TM2 DOMAIN-CONTAINING PROTEIN 3"/>
    <property type="match status" value="1"/>
</dbReference>
<feature type="region of interest" description="Disordered" evidence="8">
    <location>
        <begin position="48"/>
        <end position="72"/>
    </location>
</feature>
<feature type="transmembrane region" description="Helical" evidence="9">
    <location>
        <begin position="184"/>
        <end position="203"/>
    </location>
</feature>
<evidence type="ECO:0000313" key="12">
    <source>
        <dbReference type="EMBL" id="KAK2142206.1"/>
    </source>
</evidence>
<evidence type="ECO:0000256" key="7">
    <source>
        <dbReference type="ARBA" id="ARBA00023180"/>
    </source>
</evidence>
<organism evidence="12 13">
    <name type="scientific">Paralvinella palmiformis</name>
    <dbReference type="NCBI Taxonomy" id="53620"/>
    <lineage>
        <taxon>Eukaryota</taxon>
        <taxon>Metazoa</taxon>
        <taxon>Spiralia</taxon>
        <taxon>Lophotrochozoa</taxon>
        <taxon>Annelida</taxon>
        <taxon>Polychaeta</taxon>
        <taxon>Sedentaria</taxon>
        <taxon>Canalipalpata</taxon>
        <taxon>Terebellida</taxon>
        <taxon>Terebelliformia</taxon>
        <taxon>Alvinellidae</taxon>
        <taxon>Paralvinella</taxon>
    </lineage>
</organism>
<reference evidence="12" key="1">
    <citation type="journal article" date="2023" name="Mol. Biol. Evol.">
        <title>Third-Generation Sequencing Reveals the Adaptive Role of the Epigenome in Three Deep-Sea Polychaetes.</title>
        <authorList>
            <person name="Perez M."/>
            <person name="Aroh O."/>
            <person name="Sun Y."/>
            <person name="Lan Y."/>
            <person name="Juniper S.K."/>
            <person name="Young C.R."/>
            <person name="Angers B."/>
            <person name="Qian P.Y."/>
        </authorList>
    </citation>
    <scope>NUCLEOTIDE SEQUENCE</scope>
    <source>
        <strain evidence="12">P08H-3</strain>
    </source>
</reference>
<dbReference type="InterPro" id="IPR050932">
    <property type="entry name" value="TM2D1-3-like"/>
</dbReference>
<sequence length="246" mass="26968">MDVLVKIHVIIMCLLPILWKLITSEAQTSASGLNTNLAGSESTYSYMRSEETDTTSYGGTQTTTMQQTDEPSSTMVVPSYVAECPSNAACSDLGAECIDCGLSNHTECMYGSRINVTCRVKPEIVCITSENQHYCTKPSTTCHVISAPRERYQTNCTVRSDVLCLGKRRFYKMKVCNWTSGKRWSTALILSITVGGFGVDRFYLGLWKEGIGKLFSFGGLGAWTLVDVILIATGYVGPADGSLYMF</sequence>
<keyword evidence="6 9" id="KW-0472">Membrane</keyword>
<feature type="compositionally biased region" description="Low complexity" evidence="8">
    <location>
        <begin position="54"/>
        <end position="69"/>
    </location>
</feature>
<evidence type="ECO:0000256" key="8">
    <source>
        <dbReference type="SAM" id="MobiDB-lite"/>
    </source>
</evidence>
<gene>
    <name evidence="12" type="ORF">LSH36_985g01029</name>
</gene>
<evidence type="ECO:0000256" key="2">
    <source>
        <dbReference type="ARBA" id="ARBA00008284"/>
    </source>
</evidence>
<keyword evidence="5 9" id="KW-1133">Transmembrane helix</keyword>
<keyword evidence="7" id="KW-0325">Glycoprotein</keyword>
<evidence type="ECO:0000256" key="9">
    <source>
        <dbReference type="SAM" id="Phobius"/>
    </source>
</evidence>
<feature type="domain" description="TM2" evidence="11">
    <location>
        <begin position="181"/>
        <end position="229"/>
    </location>
</feature>
<dbReference type="Pfam" id="PF05154">
    <property type="entry name" value="TM2"/>
    <property type="match status" value="1"/>
</dbReference>
<dbReference type="EMBL" id="JAODUP010000985">
    <property type="protein sequence ID" value="KAK2142206.1"/>
    <property type="molecule type" value="Genomic_DNA"/>
</dbReference>
<protein>
    <recommendedName>
        <fullName evidence="11">TM2 domain-containing protein</fullName>
    </recommendedName>
</protein>
<dbReference type="GO" id="GO:0016020">
    <property type="term" value="C:membrane"/>
    <property type="evidence" value="ECO:0007669"/>
    <property type="project" value="UniProtKB-SubCell"/>
</dbReference>
<comment type="caution">
    <text evidence="12">The sequence shown here is derived from an EMBL/GenBank/DDBJ whole genome shotgun (WGS) entry which is preliminary data.</text>
</comment>
<evidence type="ECO:0000256" key="10">
    <source>
        <dbReference type="SAM" id="SignalP"/>
    </source>
</evidence>
<evidence type="ECO:0000256" key="3">
    <source>
        <dbReference type="ARBA" id="ARBA00022692"/>
    </source>
</evidence>
<dbReference type="Proteomes" id="UP001208570">
    <property type="component" value="Unassembled WGS sequence"/>
</dbReference>
<keyword evidence="13" id="KW-1185">Reference proteome</keyword>
<proteinExistence type="inferred from homology"/>
<feature type="signal peptide" evidence="10">
    <location>
        <begin position="1"/>
        <end position="26"/>
    </location>
</feature>
<evidence type="ECO:0000256" key="4">
    <source>
        <dbReference type="ARBA" id="ARBA00022729"/>
    </source>
</evidence>
<comment type="subcellular location">
    <subcellularLocation>
        <location evidence="1">Membrane</location>
        <topology evidence="1">Multi-pass membrane protein</topology>
    </subcellularLocation>
</comment>
<dbReference type="AlphaFoldDB" id="A0AAD9IX69"/>
<feature type="transmembrane region" description="Helical" evidence="9">
    <location>
        <begin position="215"/>
        <end position="236"/>
    </location>
</feature>
<keyword evidence="3 9" id="KW-0812">Transmembrane</keyword>
<feature type="chain" id="PRO_5042048629" description="TM2 domain-containing protein" evidence="10">
    <location>
        <begin position="27"/>
        <end position="246"/>
    </location>
</feature>
<keyword evidence="4 10" id="KW-0732">Signal</keyword>
<accession>A0AAD9IX69</accession>
<dbReference type="InterPro" id="IPR007829">
    <property type="entry name" value="TM2"/>
</dbReference>
<evidence type="ECO:0000256" key="1">
    <source>
        <dbReference type="ARBA" id="ARBA00004141"/>
    </source>
</evidence>
<name>A0AAD9IX69_9ANNE</name>
<evidence type="ECO:0000259" key="11">
    <source>
        <dbReference type="Pfam" id="PF05154"/>
    </source>
</evidence>
<evidence type="ECO:0000256" key="6">
    <source>
        <dbReference type="ARBA" id="ARBA00023136"/>
    </source>
</evidence>
<evidence type="ECO:0000313" key="13">
    <source>
        <dbReference type="Proteomes" id="UP001208570"/>
    </source>
</evidence>
<evidence type="ECO:0000256" key="5">
    <source>
        <dbReference type="ARBA" id="ARBA00022989"/>
    </source>
</evidence>
<dbReference type="PANTHER" id="PTHR21016">
    <property type="entry name" value="BETA-AMYLOID BINDING PROTEIN-RELATED"/>
    <property type="match status" value="1"/>
</dbReference>
<comment type="similarity">
    <text evidence="2">Belongs to the TM2 family.</text>
</comment>